<dbReference type="Bgee" id="ENSGACG00000002873">
    <property type="expression patterns" value="Expressed in pharyngeal gill and 12 other cell types or tissues"/>
</dbReference>
<dbReference type="OMA" id="GHTISCN"/>
<dbReference type="PANTHER" id="PTHR15836:SF4">
    <property type="entry name" value="PERIPHILIN-1"/>
    <property type="match status" value="1"/>
</dbReference>
<reference evidence="3" key="2">
    <citation type="submission" date="2025-08" db="UniProtKB">
        <authorList>
            <consortium name="Ensembl"/>
        </authorList>
    </citation>
    <scope>IDENTIFICATION</scope>
</reference>
<dbReference type="STRING" id="69293.ENSGACP00000003760"/>
<keyword evidence="4" id="KW-1185">Reference proteome</keyword>
<dbReference type="AlphaFoldDB" id="G3NEK9"/>
<reference evidence="3 4" key="1">
    <citation type="journal article" date="2021" name="G3 (Bethesda)">
        <title>Improved contiguity of the threespine stickleback genome using long-read sequencing.</title>
        <authorList>
            <person name="Nath S."/>
            <person name="Shaw D.E."/>
            <person name="White M.A."/>
        </authorList>
    </citation>
    <scope>NUCLEOTIDE SEQUENCE [LARGE SCALE GENOMIC DNA]</scope>
    <source>
        <strain evidence="3 4">Lake Benthic</strain>
    </source>
</reference>
<dbReference type="InterPro" id="IPR028851">
    <property type="entry name" value="Pphln1"/>
</dbReference>
<dbReference type="InParanoid" id="G3NEK9"/>
<dbReference type="GeneTree" id="ENSGT00390000016228"/>
<feature type="compositionally biased region" description="Basic and acidic residues" evidence="1">
    <location>
        <begin position="162"/>
        <end position="174"/>
    </location>
</feature>
<evidence type="ECO:0000259" key="2">
    <source>
        <dbReference type="Pfam" id="PF25234"/>
    </source>
</evidence>
<organism evidence="3 4">
    <name type="scientific">Gasterosteus aculeatus aculeatus</name>
    <name type="common">three-spined stickleback</name>
    <dbReference type="NCBI Taxonomy" id="481459"/>
    <lineage>
        <taxon>Eukaryota</taxon>
        <taxon>Metazoa</taxon>
        <taxon>Chordata</taxon>
        <taxon>Craniata</taxon>
        <taxon>Vertebrata</taxon>
        <taxon>Euteleostomi</taxon>
        <taxon>Actinopterygii</taxon>
        <taxon>Neopterygii</taxon>
        <taxon>Teleostei</taxon>
        <taxon>Neoteleostei</taxon>
        <taxon>Acanthomorphata</taxon>
        <taxon>Eupercaria</taxon>
        <taxon>Perciformes</taxon>
        <taxon>Cottioidei</taxon>
        <taxon>Gasterosteales</taxon>
        <taxon>Gasterosteidae</taxon>
        <taxon>Gasterosteus</taxon>
    </lineage>
</organism>
<dbReference type="Pfam" id="PF25234">
    <property type="entry name" value="Periphilin_C"/>
    <property type="match status" value="1"/>
</dbReference>
<feature type="region of interest" description="Disordered" evidence="1">
    <location>
        <begin position="122"/>
        <end position="242"/>
    </location>
</feature>
<proteinExistence type="predicted"/>
<dbReference type="GO" id="GO:0097355">
    <property type="term" value="P:protein localization to heterochromatin"/>
    <property type="evidence" value="ECO:0007669"/>
    <property type="project" value="TreeGrafter"/>
</dbReference>
<name>G3NEK9_GASAC</name>
<feature type="compositionally biased region" description="Basic and acidic residues" evidence="1">
    <location>
        <begin position="208"/>
        <end position="242"/>
    </location>
</feature>
<feature type="compositionally biased region" description="Basic and acidic residues" evidence="1">
    <location>
        <begin position="139"/>
        <end position="149"/>
    </location>
</feature>
<accession>G3NEK9</accession>
<dbReference type="GO" id="GO:0005654">
    <property type="term" value="C:nucleoplasm"/>
    <property type="evidence" value="ECO:0007669"/>
    <property type="project" value="TreeGrafter"/>
</dbReference>
<evidence type="ECO:0000313" key="4">
    <source>
        <dbReference type="Proteomes" id="UP000007635"/>
    </source>
</evidence>
<evidence type="ECO:0000256" key="1">
    <source>
        <dbReference type="SAM" id="MobiDB-lite"/>
    </source>
</evidence>
<sequence>MDHARPQDTQQNKGSMLRHREHAADERPADGSPRPAVGLEEADQESAKSIQAEGAAGQFLQGEVRRAFPRTSVRTATGERAGGQMGGGGIVVFSYLTNTDGGVTFFFCLFFSLPPFECRKSPREDHSFYKPGSSNQRYHPFDPRADFHRRDHFQHKPPHAAPSERERYEKRESADGSSPSKQNNATGPFVPRCSSSRDKDAPLSSDRNQSRERDHTGTRSKERERSRDGELPPATRDRAIQQKRKEIDEVYYQECEMFGLVAKMLIAKDPTLERPIQSALQENLRDIGKRCVEGMEKFIADYDAAEASR</sequence>
<dbReference type="GO" id="GO:0045892">
    <property type="term" value="P:negative regulation of DNA-templated transcription"/>
    <property type="evidence" value="ECO:0007669"/>
    <property type="project" value="InterPro"/>
</dbReference>
<dbReference type="Ensembl" id="ENSGACT00000003773.2">
    <property type="protein sequence ID" value="ENSGACP00000003760.2"/>
    <property type="gene ID" value="ENSGACG00000002873.2"/>
</dbReference>
<dbReference type="CDD" id="cd22896">
    <property type="entry name" value="periphilin-like"/>
    <property type="match status" value="1"/>
</dbReference>
<dbReference type="InterPro" id="IPR057603">
    <property type="entry name" value="Periphilin-1_C"/>
</dbReference>
<dbReference type="PANTHER" id="PTHR15836">
    <property type="entry name" value="PERIPHILIN 1"/>
    <property type="match status" value="1"/>
</dbReference>
<dbReference type="Proteomes" id="UP000007635">
    <property type="component" value="Chromosome XII"/>
</dbReference>
<feature type="compositionally biased region" description="Polar residues" evidence="1">
    <location>
        <begin position="175"/>
        <end position="186"/>
    </location>
</feature>
<dbReference type="GO" id="GO:0045814">
    <property type="term" value="P:negative regulation of gene expression, epigenetic"/>
    <property type="evidence" value="ECO:0007669"/>
    <property type="project" value="TreeGrafter"/>
</dbReference>
<feature type="region of interest" description="Disordered" evidence="1">
    <location>
        <begin position="1"/>
        <end position="51"/>
    </location>
</feature>
<feature type="domain" description="Periphilin-1 C-terminal" evidence="2">
    <location>
        <begin position="233"/>
        <end position="304"/>
    </location>
</feature>
<evidence type="ECO:0000313" key="3">
    <source>
        <dbReference type="Ensembl" id="ENSGACP00000003760.2"/>
    </source>
</evidence>
<protein>
    <recommendedName>
        <fullName evidence="2">Periphilin-1 C-terminal domain-containing protein</fullName>
    </recommendedName>
</protein>
<reference evidence="3" key="3">
    <citation type="submission" date="2025-09" db="UniProtKB">
        <authorList>
            <consortium name="Ensembl"/>
        </authorList>
    </citation>
    <scope>IDENTIFICATION</scope>
</reference>